<evidence type="ECO:0000256" key="4">
    <source>
        <dbReference type="RuleBase" id="RU361235"/>
    </source>
</evidence>
<feature type="non-terminal residue" evidence="6">
    <location>
        <position position="1"/>
    </location>
</feature>
<keyword evidence="3 4" id="KW-0378">Hydrolase</keyword>
<dbReference type="AlphaFoldDB" id="A0AAN5CE64"/>
<dbReference type="Pfam" id="PF00135">
    <property type="entry name" value="COesterase"/>
    <property type="match status" value="1"/>
</dbReference>
<accession>A0AAN5CE64</accession>
<keyword evidence="2" id="KW-0719">Serine esterase</keyword>
<dbReference type="PANTHER" id="PTHR43142:SF1">
    <property type="entry name" value="CARBOXYLIC ESTER HYDROLASE"/>
    <property type="match status" value="1"/>
</dbReference>
<dbReference type="GO" id="GO:0052689">
    <property type="term" value="F:carboxylic ester hydrolase activity"/>
    <property type="evidence" value="ECO:0007669"/>
    <property type="project" value="UniProtKB-KW"/>
</dbReference>
<evidence type="ECO:0000259" key="5">
    <source>
        <dbReference type="Pfam" id="PF00135"/>
    </source>
</evidence>
<dbReference type="EC" id="3.1.1.-" evidence="4"/>
<evidence type="ECO:0000313" key="6">
    <source>
        <dbReference type="EMBL" id="GMR38406.1"/>
    </source>
</evidence>
<feature type="domain" description="Carboxylesterase type B" evidence="5">
    <location>
        <begin position="21"/>
        <end position="224"/>
    </location>
</feature>
<organism evidence="6 7">
    <name type="scientific">Pristionchus mayeri</name>
    <dbReference type="NCBI Taxonomy" id="1317129"/>
    <lineage>
        <taxon>Eukaryota</taxon>
        <taxon>Metazoa</taxon>
        <taxon>Ecdysozoa</taxon>
        <taxon>Nematoda</taxon>
        <taxon>Chromadorea</taxon>
        <taxon>Rhabditida</taxon>
        <taxon>Rhabditina</taxon>
        <taxon>Diplogasteromorpha</taxon>
        <taxon>Diplogasteroidea</taxon>
        <taxon>Neodiplogasteridae</taxon>
        <taxon>Pristionchus</taxon>
    </lineage>
</organism>
<proteinExistence type="inferred from homology"/>
<dbReference type="InterPro" id="IPR019826">
    <property type="entry name" value="Carboxylesterase_B_AS"/>
</dbReference>
<dbReference type="InterPro" id="IPR002018">
    <property type="entry name" value="CarbesteraseB"/>
</dbReference>
<gene>
    <name evidence="6" type="ORF">PMAYCL1PPCAC_08601</name>
</gene>
<name>A0AAN5CE64_9BILA</name>
<evidence type="ECO:0000256" key="3">
    <source>
        <dbReference type="ARBA" id="ARBA00022801"/>
    </source>
</evidence>
<dbReference type="InterPro" id="IPR029058">
    <property type="entry name" value="AB_hydrolase_fold"/>
</dbReference>
<feature type="non-terminal residue" evidence="6">
    <location>
        <position position="237"/>
    </location>
</feature>
<comment type="caution">
    <text evidence="6">The sequence shown here is derived from an EMBL/GenBank/DDBJ whole genome shotgun (WGS) entry which is preliminary data.</text>
</comment>
<keyword evidence="7" id="KW-1185">Reference proteome</keyword>
<evidence type="ECO:0000256" key="1">
    <source>
        <dbReference type="ARBA" id="ARBA00005964"/>
    </source>
</evidence>
<dbReference type="Gene3D" id="3.40.50.1820">
    <property type="entry name" value="alpha/beta hydrolase"/>
    <property type="match status" value="1"/>
</dbReference>
<sequence>LKGFDHDFGNDRTQRFYGYGQLFLGIPYAKAPLGKRRFTLPEDICQYNERGEVHNATYYRPRCYQPFDALTPATDMSEDCLFLNVMTPNVSGNYPVMVYIHGGTFTTGGTDIYHWKGSVRNLVSRGVVVVTIQYRIGLIGFFTTFTERFPPNSLQYTKILALRWVKEEISNFGGNPNSVTIFGQSAGAAASSDLSLSPLANGLFHQLIQTSGAADFAMESITDPRGSIHQDRAQQVC</sequence>
<dbReference type="SUPFAM" id="SSF53474">
    <property type="entry name" value="alpha/beta-Hydrolases"/>
    <property type="match status" value="1"/>
</dbReference>
<evidence type="ECO:0000256" key="2">
    <source>
        <dbReference type="ARBA" id="ARBA00022487"/>
    </source>
</evidence>
<reference evidence="7" key="1">
    <citation type="submission" date="2022-10" db="EMBL/GenBank/DDBJ databases">
        <title>Genome assembly of Pristionchus species.</title>
        <authorList>
            <person name="Yoshida K."/>
            <person name="Sommer R.J."/>
        </authorList>
    </citation>
    <scope>NUCLEOTIDE SEQUENCE [LARGE SCALE GENOMIC DNA]</scope>
    <source>
        <strain evidence="7">RS5460</strain>
    </source>
</reference>
<dbReference type="Proteomes" id="UP001328107">
    <property type="component" value="Unassembled WGS sequence"/>
</dbReference>
<dbReference type="PANTHER" id="PTHR43142">
    <property type="entry name" value="CARBOXYLIC ESTER HYDROLASE"/>
    <property type="match status" value="1"/>
</dbReference>
<evidence type="ECO:0000313" key="7">
    <source>
        <dbReference type="Proteomes" id="UP001328107"/>
    </source>
</evidence>
<dbReference type="EMBL" id="BTRK01000002">
    <property type="protein sequence ID" value="GMR38406.1"/>
    <property type="molecule type" value="Genomic_DNA"/>
</dbReference>
<dbReference type="FunFam" id="3.40.50.1820:FF:001132">
    <property type="entry name" value="Uncharacterized protein"/>
    <property type="match status" value="1"/>
</dbReference>
<comment type="similarity">
    <text evidence="1 4">Belongs to the type-B carboxylesterase/lipase family.</text>
</comment>
<dbReference type="PROSITE" id="PS00122">
    <property type="entry name" value="CARBOXYLESTERASE_B_1"/>
    <property type="match status" value="1"/>
</dbReference>
<protein>
    <recommendedName>
        <fullName evidence="4">Carboxylic ester hydrolase</fullName>
        <ecNumber evidence="4">3.1.1.-</ecNumber>
    </recommendedName>
</protein>